<comment type="caution">
    <text evidence="2">The sequence shown here is derived from an EMBL/GenBank/DDBJ whole genome shotgun (WGS) entry which is preliminary data.</text>
</comment>
<sequence>MPKNAVSREINKTADTVIDVQCGECKRSTKHLVLASVNIDGEDWFGENSVQYWSEYQVIMCQGCEITGFRSSSRNSEDWDFIDHENVEYNETLNLYPARDGRSSLKDAYLLPGNVQRIYDETIKAINNNQPVLVGIGLRAIVETVCKDKSSPGSNLVQRIDGLVSQGVLSPEGSKILHRIRTLGNDAAHEVKPHNEDQLGVALDVCEHLLQDVYVLPQHAARAFT</sequence>
<organism evidence="2 3">
    <name type="scientific">Novilysobacter erysipheiresistens</name>
    <dbReference type="NCBI Taxonomy" id="1749332"/>
    <lineage>
        <taxon>Bacteria</taxon>
        <taxon>Pseudomonadati</taxon>
        <taxon>Pseudomonadota</taxon>
        <taxon>Gammaproteobacteria</taxon>
        <taxon>Lysobacterales</taxon>
        <taxon>Lysobacteraceae</taxon>
        <taxon>Novilysobacter</taxon>
    </lineage>
</organism>
<feature type="domain" description="DUF4145" evidence="1">
    <location>
        <begin position="122"/>
        <end position="207"/>
    </location>
</feature>
<name>A0ABU7YXW0_9GAMM</name>
<dbReference type="Pfam" id="PF13643">
    <property type="entry name" value="DUF4145"/>
    <property type="match status" value="1"/>
</dbReference>
<keyword evidence="3" id="KW-1185">Reference proteome</keyword>
<dbReference type="Proteomes" id="UP001355056">
    <property type="component" value="Unassembled WGS sequence"/>
</dbReference>
<evidence type="ECO:0000313" key="3">
    <source>
        <dbReference type="Proteomes" id="UP001355056"/>
    </source>
</evidence>
<evidence type="ECO:0000259" key="1">
    <source>
        <dbReference type="Pfam" id="PF13643"/>
    </source>
</evidence>
<proteinExistence type="predicted"/>
<reference evidence="2 3" key="1">
    <citation type="journal article" date="2016" name="Int. J. Syst. Evol. Microbiol.">
        <title>Lysobacter erysipheiresistens sp. nov., an antagonist of powdery mildew, isolated from tobacco-cultivated soil.</title>
        <authorList>
            <person name="Xie B."/>
            <person name="Li T."/>
            <person name="Lin X."/>
            <person name="Wang C.J."/>
            <person name="Chen Y.J."/>
            <person name="Liu W.J."/>
            <person name="Zhao Z.W."/>
        </authorList>
    </citation>
    <scope>NUCLEOTIDE SEQUENCE [LARGE SCALE GENOMIC DNA]</scope>
    <source>
        <strain evidence="2 3">RS-LYSO-3</strain>
    </source>
</reference>
<dbReference type="EMBL" id="JAXGFP010000003">
    <property type="protein sequence ID" value="MEG3183724.1"/>
    <property type="molecule type" value="Genomic_DNA"/>
</dbReference>
<protein>
    <submittedName>
        <fullName evidence="2">DUF4145 domain-containing protein</fullName>
    </submittedName>
</protein>
<dbReference type="RefSeq" id="WP_332615993.1">
    <property type="nucleotide sequence ID" value="NZ_JAXGFP010000003.1"/>
</dbReference>
<accession>A0ABU7YXW0</accession>
<gene>
    <name evidence="2" type="ORF">SNE34_06855</name>
</gene>
<dbReference type="InterPro" id="IPR025285">
    <property type="entry name" value="DUF4145"/>
</dbReference>
<evidence type="ECO:0000313" key="2">
    <source>
        <dbReference type="EMBL" id="MEG3183724.1"/>
    </source>
</evidence>